<protein>
    <recommendedName>
        <fullName evidence="1">Rhodanese domain-containing protein</fullName>
    </recommendedName>
</protein>
<evidence type="ECO:0000313" key="3">
    <source>
        <dbReference type="Proteomes" id="UP000192872"/>
    </source>
</evidence>
<reference evidence="2 3" key="1">
    <citation type="journal article" date="2017" name="Water Res.">
        <title>Comammox in drinking water systems.</title>
        <authorList>
            <person name="Wang Y."/>
            <person name="Ma L."/>
            <person name="Mao Y."/>
            <person name="Jiang X."/>
            <person name="Xia Y."/>
            <person name="Yu K."/>
            <person name="Li B."/>
            <person name="Zhang T."/>
        </authorList>
    </citation>
    <scope>NUCLEOTIDE SEQUENCE [LARGE SCALE GENOMIC DNA]</scope>
    <source>
        <strain evidence="2">SG_bin8</strain>
    </source>
</reference>
<accession>A0A1W9I2W8</accession>
<dbReference type="Proteomes" id="UP000192872">
    <property type="component" value="Unassembled WGS sequence"/>
</dbReference>
<dbReference type="AlphaFoldDB" id="A0A1W9I2W8"/>
<comment type="caution">
    <text evidence="2">The sequence shown here is derived from an EMBL/GenBank/DDBJ whole genome shotgun (WGS) entry which is preliminary data.</text>
</comment>
<name>A0A1W9I2W8_9HYPH</name>
<dbReference type="RefSeq" id="WP_376802130.1">
    <property type="nucleotide sequence ID" value="NZ_DBNB01000034.1"/>
</dbReference>
<feature type="domain" description="Rhodanese" evidence="1">
    <location>
        <begin position="23"/>
        <end position="112"/>
    </location>
</feature>
<organism evidence="2 3">
    <name type="scientific">Candidatus Raskinella chloraquaticus</name>
    <dbReference type="NCBI Taxonomy" id="1951219"/>
    <lineage>
        <taxon>Bacteria</taxon>
        <taxon>Pseudomonadati</taxon>
        <taxon>Pseudomonadota</taxon>
        <taxon>Alphaproteobacteria</taxon>
        <taxon>Hyphomicrobiales</taxon>
        <taxon>Phreatobacteraceae</taxon>
        <taxon>Candidatus Raskinella</taxon>
    </lineage>
</organism>
<sequence length="278" mass="30163">MLGNDTFNSDSLSASALSNILGSDKAPLILDVRRESAFNASRWVLPAARRALHSDPAAALTGDVSRGIVCYCVHGHHVSQMAASLLRSQGYQAAWLEGGIDAWESAGGVLIARAPDAEARYGAGTLWVTRRRPKIDRVACPWFIRRFVDPNARFLFVEGAYVLAIAEDMHAIAFDVEGAAVTHDGPRCSFDTLLDRYDVADAALRRLAEIVRGADTANLDLAREAGGLLSISLGLSALEGDDRVMLERGFHLYDGLYAYLRFAAEEPHNWPPKAGGRV</sequence>
<evidence type="ECO:0000259" key="1">
    <source>
        <dbReference type="PROSITE" id="PS50206"/>
    </source>
</evidence>
<dbReference type="SUPFAM" id="SSF52821">
    <property type="entry name" value="Rhodanese/Cell cycle control phosphatase"/>
    <property type="match status" value="1"/>
</dbReference>
<dbReference type="Gene3D" id="3.40.250.10">
    <property type="entry name" value="Rhodanese-like domain"/>
    <property type="match status" value="1"/>
</dbReference>
<dbReference type="STRING" id="1827387.A4S15_00360"/>
<dbReference type="Pfam" id="PF00581">
    <property type="entry name" value="Rhodanese"/>
    <property type="match status" value="1"/>
</dbReference>
<dbReference type="InterPro" id="IPR018634">
    <property type="entry name" value="ChrB_C"/>
</dbReference>
<gene>
    <name evidence="2" type="ORF">A4S15_00360</name>
</gene>
<dbReference type="SMART" id="SM00450">
    <property type="entry name" value="RHOD"/>
    <property type="match status" value="1"/>
</dbReference>
<dbReference type="EMBL" id="LWDL01000005">
    <property type="protein sequence ID" value="OQW53937.1"/>
    <property type="molecule type" value="Genomic_DNA"/>
</dbReference>
<evidence type="ECO:0000313" key="2">
    <source>
        <dbReference type="EMBL" id="OQW53937.1"/>
    </source>
</evidence>
<proteinExistence type="predicted"/>
<dbReference type="Pfam" id="PF09828">
    <property type="entry name" value="ChrB_C"/>
    <property type="match status" value="1"/>
</dbReference>
<dbReference type="InterPro" id="IPR001763">
    <property type="entry name" value="Rhodanese-like_dom"/>
</dbReference>
<dbReference type="InterPro" id="IPR036873">
    <property type="entry name" value="Rhodanese-like_dom_sf"/>
</dbReference>
<dbReference type="PROSITE" id="PS50206">
    <property type="entry name" value="RHODANESE_3"/>
    <property type="match status" value="1"/>
</dbReference>